<dbReference type="GO" id="GO:0031177">
    <property type="term" value="F:phosphopantetheine binding"/>
    <property type="evidence" value="ECO:0007669"/>
    <property type="project" value="InterPro"/>
</dbReference>
<keyword evidence="1" id="KW-0596">Phosphopantetheine</keyword>
<dbReference type="PROSITE" id="PS50075">
    <property type="entry name" value="CARRIER"/>
    <property type="match status" value="1"/>
</dbReference>
<gene>
    <name evidence="4" type="ORF">C7M71_005345</name>
</gene>
<evidence type="ECO:0000256" key="2">
    <source>
        <dbReference type="ARBA" id="ARBA00022553"/>
    </source>
</evidence>
<organism evidence="4 5">
    <name type="scientific">Peterkaempfera bronchialis</name>
    <dbReference type="NCBI Taxonomy" id="2126346"/>
    <lineage>
        <taxon>Bacteria</taxon>
        <taxon>Bacillati</taxon>
        <taxon>Actinomycetota</taxon>
        <taxon>Actinomycetes</taxon>
        <taxon>Kitasatosporales</taxon>
        <taxon>Streptomycetaceae</taxon>
        <taxon>Peterkaempfera</taxon>
    </lineage>
</organism>
<dbReference type="InterPro" id="IPR009081">
    <property type="entry name" value="PP-bd_ACP"/>
</dbReference>
<accession>A0A345STA7</accession>
<evidence type="ECO:0000256" key="1">
    <source>
        <dbReference type="ARBA" id="ARBA00022450"/>
    </source>
</evidence>
<dbReference type="InterPro" id="IPR036736">
    <property type="entry name" value="ACP-like_sf"/>
</dbReference>
<evidence type="ECO:0000313" key="5">
    <source>
        <dbReference type="Proteomes" id="UP000249340"/>
    </source>
</evidence>
<dbReference type="Pfam" id="PF00550">
    <property type="entry name" value="PP-binding"/>
    <property type="match status" value="1"/>
</dbReference>
<dbReference type="RefSeq" id="WP_111489343.1">
    <property type="nucleotide sequence ID" value="NZ_CP031264.1"/>
</dbReference>
<protein>
    <submittedName>
        <fullName evidence="4">Acyl carrier protein</fullName>
    </submittedName>
</protein>
<dbReference type="Proteomes" id="UP000249340">
    <property type="component" value="Chromosome"/>
</dbReference>
<dbReference type="EMBL" id="CP031264">
    <property type="protein sequence ID" value="AXI76962.1"/>
    <property type="molecule type" value="Genomic_DNA"/>
</dbReference>
<evidence type="ECO:0000259" key="3">
    <source>
        <dbReference type="PROSITE" id="PS50075"/>
    </source>
</evidence>
<dbReference type="PROSITE" id="PS00012">
    <property type="entry name" value="PHOSPHOPANTETHEINE"/>
    <property type="match status" value="1"/>
</dbReference>
<dbReference type="InterPro" id="IPR006162">
    <property type="entry name" value="Ppantetheine_attach_site"/>
</dbReference>
<evidence type="ECO:0000313" key="4">
    <source>
        <dbReference type="EMBL" id="AXI76962.1"/>
    </source>
</evidence>
<sequence>MSNQELHPTLHSILSEDLKVGADHLAPDTGLEEAGLDSLSLVELSVALHQQLGVDLDEAQIAAACTIAGLDQLVRAHLETT</sequence>
<keyword evidence="5" id="KW-1185">Reference proteome</keyword>
<proteinExistence type="predicted"/>
<feature type="domain" description="Carrier" evidence="3">
    <location>
        <begin position="4"/>
        <end position="78"/>
    </location>
</feature>
<dbReference type="SMART" id="SM00823">
    <property type="entry name" value="PKS_PP"/>
    <property type="match status" value="1"/>
</dbReference>
<dbReference type="GO" id="GO:0017000">
    <property type="term" value="P:antibiotic biosynthetic process"/>
    <property type="evidence" value="ECO:0007669"/>
    <property type="project" value="UniProtKB-ARBA"/>
</dbReference>
<dbReference type="SUPFAM" id="SSF47336">
    <property type="entry name" value="ACP-like"/>
    <property type="match status" value="1"/>
</dbReference>
<dbReference type="OrthoDB" id="6978112at2"/>
<keyword evidence="2" id="KW-0597">Phosphoprotein</keyword>
<dbReference type="InterPro" id="IPR020806">
    <property type="entry name" value="PKS_PP-bd"/>
</dbReference>
<name>A0A345STA7_9ACTN</name>
<dbReference type="Gene3D" id="1.10.1200.10">
    <property type="entry name" value="ACP-like"/>
    <property type="match status" value="1"/>
</dbReference>
<dbReference type="KEGG" id="stri:C7M71_005345"/>
<reference evidence="5" key="1">
    <citation type="submission" date="2018-07" db="EMBL/GenBank/DDBJ databases">
        <title>Streptacidiphilus bronchialis DSM 106435 chromosome.</title>
        <authorList>
            <person name="Batra D."/>
            <person name="Gulvik C.A."/>
        </authorList>
    </citation>
    <scope>NUCLEOTIDE SEQUENCE [LARGE SCALE GENOMIC DNA]</scope>
    <source>
        <strain evidence="5">DSM 106435</strain>
    </source>
</reference>
<dbReference type="AlphaFoldDB" id="A0A345STA7"/>